<sequence length="362" mass="39435">MSRSFGLVGLPNAGKSTIFNALTLAGARVEAYPFCTIEPHHGVASVPDERLDRLHALFPGKKKVPTTIEVVDIAGLVEGASQGEGLGNQFLAEIRGVEAILHVVRCFPDPDIAHPMGELDVRRDIQVVEGELLAKDRETLERRRERTAKAARTGDKPAQEEVALLDRLLDAVRDGKAIRTLRFSAQEMPLLRELAPLTSKPVLFVANVDDAGENDLSRAVAEVARESGAGWIIVRGKLEAELGEACPEEGERQAFLQEYGLTESALVRLVREAYRLLAVITFYTVEGPEVRAWTVPAGTKAPDAGAAIHTDFRDRFVLAEVMPLADLLAAGSERALREAGRVHRAGRDYTVQDGDVIHFISA</sequence>
<keyword evidence="3" id="KW-0547">Nucleotide-binding</keyword>
<dbReference type="PROSITE" id="PS51710">
    <property type="entry name" value="G_OBG"/>
    <property type="match status" value="1"/>
</dbReference>
<dbReference type="Gene3D" id="3.40.50.300">
    <property type="entry name" value="P-loop containing nucleotide triphosphate hydrolases"/>
    <property type="match status" value="1"/>
</dbReference>
<dbReference type="Gene3D" id="3.10.20.30">
    <property type="match status" value="1"/>
</dbReference>
<name>A0A2X3MK10_9BACT</name>
<dbReference type="GO" id="GO:0016887">
    <property type="term" value="F:ATP hydrolysis activity"/>
    <property type="evidence" value="ECO:0007669"/>
    <property type="project" value="InterPro"/>
</dbReference>
<dbReference type="GO" id="GO:0005525">
    <property type="term" value="F:GTP binding"/>
    <property type="evidence" value="ECO:0007669"/>
    <property type="project" value="InterPro"/>
</dbReference>
<keyword evidence="4" id="KW-0067">ATP-binding</keyword>
<dbReference type="Proteomes" id="UP000249818">
    <property type="component" value="Chromosome BARAN1"/>
</dbReference>
<organism evidence="8 9">
    <name type="scientific">Candidatus Bipolaricaulis anaerobius</name>
    <dbReference type="NCBI Taxonomy" id="2026885"/>
    <lineage>
        <taxon>Bacteria</taxon>
        <taxon>Candidatus Bipolaricaulota</taxon>
        <taxon>Candidatus Bipolaricaulia</taxon>
        <taxon>Candidatus Bipolaricaulales</taxon>
        <taxon>Candidatus Bipolaricaulaceae</taxon>
        <taxon>Candidatus Bipolaricaulis</taxon>
    </lineage>
</organism>
<evidence type="ECO:0000313" key="8">
    <source>
        <dbReference type="EMBL" id="SQD92475.1"/>
    </source>
</evidence>
<dbReference type="KEGG" id="bana:BARAN1_0451"/>
<dbReference type="InterPro" id="IPR012676">
    <property type="entry name" value="TGS-like"/>
</dbReference>
<dbReference type="Pfam" id="PF01926">
    <property type="entry name" value="MMR_HSR1"/>
    <property type="match status" value="1"/>
</dbReference>
<keyword evidence="5" id="KW-0460">Magnesium</keyword>
<dbReference type="NCBIfam" id="TIGR00092">
    <property type="entry name" value="redox-regulated ATPase YchF"/>
    <property type="match status" value="1"/>
</dbReference>
<keyword evidence="9" id="KW-1185">Reference proteome</keyword>
<dbReference type="InterPro" id="IPR004396">
    <property type="entry name" value="ATPase_YchF/OLA1"/>
</dbReference>
<evidence type="ECO:0000256" key="2">
    <source>
        <dbReference type="ARBA" id="ARBA00022723"/>
    </source>
</evidence>
<evidence type="ECO:0000313" key="9">
    <source>
        <dbReference type="Proteomes" id="UP000249818"/>
    </source>
</evidence>
<dbReference type="GO" id="GO:0005524">
    <property type="term" value="F:ATP binding"/>
    <property type="evidence" value="ECO:0007669"/>
    <property type="project" value="UniProtKB-KW"/>
</dbReference>
<dbReference type="FunFam" id="3.10.20.30:FF:000029">
    <property type="entry name" value="Obg-like ATPase 1"/>
    <property type="match status" value="1"/>
</dbReference>
<keyword evidence="2" id="KW-0479">Metal-binding</keyword>
<dbReference type="CDD" id="cd01900">
    <property type="entry name" value="YchF"/>
    <property type="match status" value="1"/>
</dbReference>
<evidence type="ECO:0000256" key="3">
    <source>
        <dbReference type="ARBA" id="ARBA00022741"/>
    </source>
</evidence>
<dbReference type="InterPro" id="IPR027417">
    <property type="entry name" value="P-loop_NTPase"/>
</dbReference>
<dbReference type="GO" id="GO:0005737">
    <property type="term" value="C:cytoplasm"/>
    <property type="evidence" value="ECO:0007669"/>
    <property type="project" value="TreeGrafter"/>
</dbReference>
<dbReference type="SUPFAM" id="SSF81271">
    <property type="entry name" value="TGS-like"/>
    <property type="match status" value="1"/>
</dbReference>
<dbReference type="InterPro" id="IPR031167">
    <property type="entry name" value="G_OBG"/>
</dbReference>
<gene>
    <name evidence="8" type="primary">ychF</name>
    <name evidence="8" type="ORF">BARAN1_0451</name>
</gene>
<evidence type="ECO:0000259" key="6">
    <source>
        <dbReference type="PROSITE" id="PS51710"/>
    </source>
</evidence>
<dbReference type="GO" id="GO:0046872">
    <property type="term" value="F:metal ion binding"/>
    <property type="evidence" value="ECO:0007669"/>
    <property type="project" value="UniProtKB-KW"/>
</dbReference>
<dbReference type="InterPro" id="IPR004095">
    <property type="entry name" value="TGS"/>
</dbReference>
<evidence type="ECO:0000256" key="4">
    <source>
        <dbReference type="ARBA" id="ARBA00022840"/>
    </source>
</evidence>
<dbReference type="EMBL" id="LS483254">
    <property type="protein sequence ID" value="SQD92475.1"/>
    <property type="molecule type" value="Genomic_DNA"/>
</dbReference>
<dbReference type="PIRSF" id="PIRSF006641">
    <property type="entry name" value="CHP00092"/>
    <property type="match status" value="1"/>
</dbReference>
<dbReference type="InterPro" id="IPR006073">
    <property type="entry name" value="GTP-bd"/>
</dbReference>
<dbReference type="PRINTS" id="PR00326">
    <property type="entry name" value="GTP1OBG"/>
</dbReference>
<dbReference type="SUPFAM" id="SSF52540">
    <property type="entry name" value="P-loop containing nucleoside triphosphate hydrolases"/>
    <property type="match status" value="1"/>
</dbReference>
<reference evidence="9" key="1">
    <citation type="submission" date="2018-05" db="EMBL/GenBank/DDBJ databases">
        <authorList>
            <person name="Hao L."/>
        </authorList>
    </citation>
    <scope>NUCLEOTIDE SEQUENCE [LARGE SCALE GENOMIC DNA]</scope>
</reference>
<feature type="domain" description="TGS" evidence="7">
    <location>
        <begin position="278"/>
        <end position="361"/>
    </location>
</feature>
<dbReference type="PANTHER" id="PTHR23305">
    <property type="entry name" value="OBG GTPASE FAMILY"/>
    <property type="match status" value="1"/>
</dbReference>
<proteinExistence type="predicted"/>
<feature type="domain" description="OBG-type G" evidence="6">
    <location>
        <begin position="3"/>
        <end position="254"/>
    </location>
</feature>
<dbReference type="Gene3D" id="1.10.150.300">
    <property type="entry name" value="TGS-like domain"/>
    <property type="match status" value="1"/>
</dbReference>
<dbReference type="OrthoDB" id="9810373at2"/>
<evidence type="ECO:0000259" key="7">
    <source>
        <dbReference type="PROSITE" id="PS51880"/>
    </source>
</evidence>
<dbReference type="PANTHER" id="PTHR23305:SF18">
    <property type="entry name" value="OBG-TYPE G DOMAIN-CONTAINING PROTEIN"/>
    <property type="match status" value="1"/>
</dbReference>
<evidence type="ECO:0000256" key="5">
    <source>
        <dbReference type="ARBA" id="ARBA00022842"/>
    </source>
</evidence>
<dbReference type="RefSeq" id="WP_122030688.1">
    <property type="nucleotide sequence ID" value="NZ_LS483254.1"/>
</dbReference>
<protein>
    <submittedName>
        <fullName evidence="8">Ribosome-binding ATPase YchF</fullName>
    </submittedName>
</protein>
<dbReference type="InterPro" id="IPR023192">
    <property type="entry name" value="TGS-like_dom_sf"/>
</dbReference>
<comment type="cofactor">
    <cofactor evidence="1">
        <name>Mg(2+)</name>
        <dbReference type="ChEBI" id="CHEBI:18420"/>
    </cofactor>
</comment>
<dbReference type="InterPro" id="IPR012675">
    <property type="entry name" value="Beta-grasp_dom_sf"/>
</dbReference>
<evidence type="ECO:0000256" key="1">
    <source>
        <dbReference type="ARBA" id="ARBA00001946"/>
    </source>
</evidence>
<dbReference type="InterPro" id="IPR041706">
    <property type="entry name" value="YchF_N"/>
</dbReference>
<dbReference type="InterPro" id="IPR013029">
    <property type="entry name" value="YchF_C"/>
</dbReference>
<dbReference type="Pfam" id="PF06071">
    <property type="entry name" value="YchF-GTPase_C"/>
    <property type="match status" value="1"/>
</dbReference>
<accession>A0A2X3MK10</accession>
<dbReference type="PROSITE" id="PS51880">
    <property type="entry name" value="TGS"/>
    <property type="match status" value="1"/>
</dbReference>
<dbReference type="AlphaFoldDB" id="A0A2X3MK10"/>